<protein>
    <submittedName>
        <fullName evidence="2">Uncharacterized protein</fullName>
    </submittedName>
</protein>
<comment type="caution">
    <text evidence="2">The sequence shown here is derived from an EMBL/GenBank/DDBJ whole genome shotgun (WGS) entry which is preliminary data.</text>
</comment>
<dbReference type="AlphaFoldDB" id="A0ABD0P5K9"/>
<feature type="non-terminal residue" evidence="2">
    <location>
        <position position="1"/>
    </location>
</feature>
<organism evidence="2 3">
    <name type="scientific">Cirrhinus mrigala</name>
    <name type="common">Mrigala</name>
    <dbReference type="NCBI Taxonomy" id="683832"/>
    <lineage>
        <taxon>Eukaryota</taxon>
        <taxon>Metazoa</taxon>
        <taxon>Chordata</taxon>
        <taxon>Craniata</taxon>
        <taxon>Vertebrata</taxon>
        <taxon>Euteleostomi</taxon>
        <taxon>Actinopterygii</taxon>
        <taxon>Neopterygii</taxon>
        <taxon>Teleostei</taxon>
        <taxon>Ostariophysi</taxon>
        <taxon>Cypriniformes</taxon>
        <taxon>Cyprinidae</taxon>
        <taxon>Labeoninae</taxon>
        <taxon>Labeonini</taxon>
        <taxon>Cirrhinus</taxon>
    </lineage>
</organism>
<keyword evidence="3" id="KW-1185">Reference proteome</keyword>
<evidence type="ECO:0000313" key="3">
    <source>
        <dbReference type="Proteomes" id="UP001529510"/>
    </source>
</evidence>
<dbReference type="Proteomes" id="UP001529510">
    <property type="component" value="Unassembled WGS sequence"/>
</dbReference>
<feature type="compositionally biased region" description="Basic residues" evidence="1">
    <location>
        <begin position="47"/>
        <end position="61"/>
    </location>
</feature>
<feature type="non-terminal residue" evidence="2">
    <location>
        <position position="61"/>
    </location>
</feature>
<accession>A0ABD0P5K9</accession>
<dbReference type="EMBL" id="JAMKFB020000017">
    <property type="protein sequence ID" value="KAL0169384.1"/>
    <property type="molecule type" value="Genomic_DNA"/>
</dbReference>
<name>A0ABD0P5K9_CIRMR</name>
<reference evidence="2 3" key="1">
    <citation type="submission" date="2024-05" db="EMBL/GenBank/DDBJ databases">
        <title>Genome sequencing and assembly of Indian major carp, Cirrhinus mrigala (Hamilton, 1822).</title>
        <authorList>
            <person name="Mohindra V."/>
            <person name="Chowdhury L.M."/>
            <person name="Lal K."/>
            <person name="Jena J.K."/>
        </authorList>
    </citation>
    <scope>NUCLEOTIDE SEQUENCE [LARGE SCALE GENOMIC DNA]</scope>
    <source>
        <strain evidence="2">CM1030</strain>
        <tissue evidence="2">Blood</tissue>
    </source>
</reference>
<feature type="compositionally biased region" description="Basic and acidic residues" evidence="1">
    <location>
        <begin position="1"/>
        <end position="29"/>
    </location>
</feature>
<evidence type="ECO:0000256" key="1">
    <source>
        <dbReference type="SAM" id="MobiDB-lite"/>
    </source>
</evidence>
<evidence type="ECO:0000313" key="2">
    <source>
        <dbReference type="EMBL" id="KAL0169384.1"/>
    </source>
</evidence>
<gene>
    <name evidence="2" type="ORF">M9458_033980</name>
</gene>
<proteinExistence type="predicted"/>
<sequence length="61" mass="6917">HLSGNDDTHRDGDPHRRDAHDSVAGRDRGVLPAHPAPERPAAAARPRDRRRAVARRYRLHQ</sequence>
<feature type="region of interest" description="Disordered" evidence="1">
    <location>
        <begin position="1"/>
        <end position="61"/>
    </location>
</feature>